<dbReference type="EMBL" id="JABSTV010001250">
    <property type="protein sequence ID" value="KAH7956253.1"/>
    <property type="molecule type" value="Genomic_DNA"/>
</dbReference>
<sequence length="77" mass="8705">MSEAWRNGPKKDDGVYSIVKGIDKGKGTVLLDRGDYEEKMYNILNDPLHFVKLNRDPTAKSDDSWSNNYGHCATKEA</sequence>
<keyword evidence="2" id="KW-1185">Reference proteome</keyword>
<reference evidence="1" key="1">
    <citation type="journal article" date="2020" name="Cell">
        <title>Large-Scale Comparative Analyses of Tick Genomes Elucidate Their Genetic Diversity and Vector Capacities.</title>
        <authorList>
            <consortium name="Tick Genome and Microbiome Consortium (TIGMIC)"/>
            <person name="Jia N."/>
            <person name="Wang J."/>
            <person name="Shi W."/>
            <person name="Du L."/>
            <person name="Sun Y."/>
            <person name="Zhan W."/>
            <person name="Jiang J.F."/>
            <person name="Wang Q."/>
            <person name="Zhang B."/>
            <person name="Ji P."/>
            <person name="Bell-Sakyi L."/>
            <person name="Cui X.M."/>
            <person name="Yuan T.T."/>
            <person name="Jiang B.G."/>
            <person name="Yang W.F."/>
            <person name="Lam T.T."/>
            <person name="Chang Q.C."/>
            <person name="Ding S.J."/>
            <person name="Wang X.J."/>
            <person name="Zhu J.G."/>
            <person name="Ruan X.D."/>
            <person name="Zhao L."/>
            <person name="Wei J.T."/>
            <person name="Ye R.Z."/>
            <person name="Que T.C."/>
            <person name="Du C.H."/>
            <person name="Zhou Y.H."/>
            <person name="Cheng J.X."/>
            <person name="Dai P.F."/>
            <person name="Guo W.B."/>
            <person name="Han X.H."/>
            <person name="Huang E.J."/>
            <person name="Li L.F."/>
            <person name="Wei W."/>
            <person name="Gao Y.C."/>
            <person name="Liu J.Z."/>
            <person name="Shao H.Z."/>
            <person name="Wang X."/>
            <person name="Wang C.C."/>
            <person name="Yang T.C."/>
            <person name="Huo Q.B."/>
            <person name="Li W."/>
            <person name="Chen H.Y."/>
            <person name="Chen S.E."/>
            <person name="Zhou L.G."/>
            <person name="Ni X.B."/>
            <person name="Tian J.H."/>
            <person name="Sheng Y."/>
            <person name="Liu T."/>
            <person name="Pan Y.S."/>
            <person name="Xia L.Y."/>
            <person name="Li J."/>
            <person name="Zhao F."/>
            <person name="Cao W.C."/>
        </authorList>
    </citation>
    <scope>NUCLEOTIDE SEQUENCE</scope>
    <source>
        <strain evidence="1">Rsan-2018</strain>
    </source>
</reference>
<dbReference type="Proteomes" id="UP000821837">
    <property type="component" value="Unassembled WGS sequence"/>
</dbReference>
<evidence type="ECO:0000313" key="2">
    <source>
        <dbReference type="Proteomes" id="UP000821837"/>
    </source>
</evidence>
<gene>
    <name evidence="1" type="ORF">HPB52_007665</name>
</gene>
<reference evidence="1" key="2">
    <citation type="submission" date="2021-09" db="EMBL/GenBank/DDBJ databases">
        <authorList>
            <person name="Jia N."/>
            <person name="Wang J."/>
            <person name="Shi W."/>
            <person name="Du L."/>
            <person name="Sun Y."/>
            <person name="Zhan W."/>
            <person name="Jiang J."/>
            <person name="Wang Q."/>
            <person name="Zhang B."/>
            <person name="Ji P."/>
            <person name="Sakyi L.B."/>
            <person name="Cui X."/>
            <person name="Yuan T."/>
            <person name="Jiang B."/>
            <person name="Yang W."/>
            <person name="Lam T.T.-Y."/>
            <person name="Chang Q."/>
            <person name="Ding S."/>
            <person name="Wang X."/>
            <person name="Zhu J."/>
            <person name="Ruan X."/>
            <person name="Zhao L."/>
            <person name="Wei J."/>
            <person name="Que T."/>
            <person name="Du C."/>
            <person name="Cheng J."/>
            <person name="Dai P."/>
            <person name="Han X."/>
            <person name="Huang E."/>
            <person name="Gao Y."/>
            <person name="Liu J."/>
            <person name="Shao H."/>
            <person name="Ye R."/>
            <person name="Li L."/>
            <person name="Wei W."/>
            <person name="Wang X."/>
            <person name="Wang C."/>
            <person name="Huo Q."/>
            <person name="Li W."/>
            <person name="Guo W."/>
            <person name="Chen H."/>
            <person name="Chen S."/>
            <person name="Zhou L."/>
            <person name="Zhou L."/>
            <person name="Ni X."/>
            <person name="Tian J."/>
            <person name="Zhou Y."/>
            <person name="Sheng Y."/>
            <person name="Liu T."/>
            <person name="Pan Y."/>
            <person name="Xia L."/>
            <person name="Li J."/>
            <person name="Zhao F."/>
            <person name="Cao W."/>
        </authorList>
    </citation>
    <scope>NUCLEOTIDE SEQUENCE</scope>
    <source>
        <strain evidence="1">Rsan-2018</strain>
        <tissue evidence="1">Larvae</tissue>
    </source>
</reference>
<accession>A0A9D4PXL6</accession>
<protein>
    <submittedName>
        <fullName evidence="1">Uncharacterized protein</fullName>
    </submittedName>
</protein>
<evidence type="ECO:0000313" key="1">
    <source>
        <dbReference type="EMBL" id="KAH7956253.1"/>
    </source>
</evidence>
<comment type="caution">
    <text evidence="1">The sequence shown here is derived from an EMBL/GenBank/DDBJ whole genome shotgun (WGS) entry which is preliminary data.</text>
</comment>
<dbReference type="AlphaFoldDB" id="A0A9D4PXL6"/>
<proteinExistence type="predicted"/>
<organism evidence="1 2">
    <name type="scientific">Rhipicephalus sanguineus</name>
    <name type="common">Brown dog tick</name>
    <name type="synonym">Ixodes sanguineus</name>
    <dbReference type="NCBI Taxonomy" id="34632"/>
    <lineage>
        <taxon>Eukaryota</taxon>
        <taxon>Metazoa</taxon>
        <taxon>Ecdysozoa</taxon>
        <taxon>Arthropoda</taxon>
        <taxon>Chelicerata</taxon>
        <taxon>Arachnida</taxon>
        <taxon>Acari</taxon>
        <taxon>Parasitiformes</taxon>
        <taxon>Ixodida</taxon>
        <taxon>Ixodoidea</taxon>
        <taxon>Ixodidae</taxon>
        <taxon>Rhipicephalinae</taxon>
        <taxon>Rhipicephalus</taxon>
        <taxon>Rhipicephalus</taxon>
    </lineage>
</organism>
<name>A0A9D4PXL6_RHISA</name>